<accession>E3SL32</accession>
<reference evidence="1 2" key="1">
    <citation type="journal article" date="2010" name="Environ. Microbiol.">
        <title>Genomic analysis of oceanic cyanobacterial myoviruses compared with T4-like myoviruses from diverse hosts and environments.</title>
        <authorList>
            <person name="Sullivan M.B."/>
            <person name="Huang K.H."/>
            <person name="Ignacio-Espinoza J.C."/>
            <person name="Berlin A.M."/>
            <person name="Kelly L."/>
            <person name="Weigele P.R."/>
            <person name="DeFrancesco A.S."/>
            <person name="Kern S.E."/>
            <person name="Thompson L.R."/>
            <person name="Young S."/>
            <person name="Yandava C."/>
            <person name="Fu R."/>
            <person name="Krastins B."/>
            <person name="Chase M."/>
            <person name="Sarracino D."/>
            <person name="Osburne M.S."/>
            <person name="Henn M.R."/>
            <person name="Chisholm S.W."/>
        </authorList>
    </citation>
    <scope>NUCLEOTIDE SEQUENCE [LARGE SCALE GENOMIC DNA]</scope>
    <source>
        <strain evidence="1">8109-3</strain>
    </source>
</reference>
<dbReference type="KEGG" id="vg:10328683"/>
<name>E3SL32_9CAUD</name>
<dbReference type="EMBL" id="GU071098">
    <property type="protein sequence ID" value="ADO98180.1"/>
    <property type="molecule type" value="Genomic_DNA"/>
</dbReference>
<dbReference type="GeneID" id="10328683"/>
<dbReference type="OrthoDB" id="39508at10239"/>
<evidence type="ECO:0000313" key="2">
    <source>
        <dbReference type="Proteomes" id="UP000006527"/>
    </source>
</evidence>
<sequence>MANYRSYRKVRSDQLTAGTIGINKLVSGVTPDYCVKMFHGHPCYCTPGCCCLWTVPSGVGKLTIELWGAGGNGHGHCTCNRCQHYQAAAGGTYNTKTIATTPGCQYRVCAGGVYRCCSRECNGCQGCSSYVNGHNLSNFCALGGARGCANPDWSVRCTSRNYCCVSPGTWGGDFAMAPHQKGWSGHWNCHCTGAVANTMSSGAPFLTSEGVETMLEQCWSRCGCWTAPYASGGQGAMTTYCGRCCGQGGQGGSGVVRITYV</sequence>
<organism evidence="1 2">
    <name type="scientific">Synechococcus phage S-SSM7</name>
    <dbReference type="NCBI Taxonomy" id="445686"/>
    <lineage>
        <taxon>Viruses</taxon>
        <taxon>Duplodnaviria</taxon>
        <taxon>Heunggongvirae</taxon>
        <taxon>Uroviricota</taxon>
        <taxon>Caudoviricetes</taxon>
        <taxon>Pantevenvirales</taxon>
        <taxon>Kyanoviridae</taxon>
        <taxon>Lipsvirus</taxon>
        <taxon>Lipsvirus ssm7</taxon>
    </lineage>
</organism>
<dbReference type="Proteomes" id="UP000006527">
    <property type="component" value="Segment"/>
</dbReference>
<proteinExistence type="predicted"/>
<evidence type="ECO:0000313" key="1">
    <source>
        <dbReference type="EMBL" id="ADO98180.1"/>
    </source>
</evidence>
<dbReference type="RefSeq" id="YP_004324167.1">
    <property type="nucleotide sequence ID" value="NC_015287.1"/>
</dbReference>
<protein>
    <submittedName>
        <fullName evidence="1">Uncharacterized protein</fullName>
    </submittedName>
</protein>
<gene>
    <name evidence="1" type="ORF">SSSM7_114</name>
</gene>
<keyword evidence="2" id="KW-1185">Reference proteome</keyword>